<reference evidence="1" key="1">
    <citation type="journal article" date="2015" name="Nature">
        <title>Complex archaea that bridge the gap between prokaryotes and eukaryotes.</title>
        <authorList>
            <person name="Spang A."/>
            <person name="Saw J.H."/>
            <person name="Jorgensen S.L."/>
            <person name="Zaremba-Niedzwiedzka K."/>
            <person name="Martijn J."/>
            <person name="Lind A.E."/>
            <person name="van Eijk R."/>
            <person name="Schleper C."/>
            <person name="Guy L."/>
            <person name="Ettema T.J."/>
        </authorList>
    </citation>
    <scope>NUCLEOTIDE SEQUENCE</scope>
</reference>
<sequence>MSINLETLRLLEGITRRLDNIDTVFNKTILRISTLERNLNKVPPVGTQKLIQHAHAYSNVDHVHPAGDVSDLIEDDAYGAGWNGDTTHAATQNALYDKINVIDKFGTITNTPDIDQDLLTTSSPTFASPVISTALLPDGSGGADIGSTTLELGDIYIADSKKVYFGSDQDFSLWYNAAASNITFTGDGTDNFLINNILGFYVDIKDTFNIRDQDDSDAVLLQLNSSLRPATFALGNTNDNVDVTHYGNFLMTGVTTDDERLKVPYLTGVPASVDNGSVWMEADGLHIYWNGAEKLVAGV</sequence>
<proteinExistence type="predicted"/>
<dbReference type="AlphaFoldDB" id="A0A0F9RQY0"/>
<dbReference type="EMBL" id="LAZR01000746">
    <property type="protein sequence ID" value="KKN58865.1"/>
    <property type="molecule type" value="Genomic_DNA"/>
</dbReference>
<comment type="caution">
    <text evidence="1">The sequence shown here is derived from an EMBL/GenBank/DDBJ whole genome shotgun (WGS) entry which is preliminary data.</text>
</comment>
<accession>A0A0F9RQY0</accession>
<gene>
    <name evidence="1" type="ORF">LCGC14_0547720</name>
</gene>
<name>A0A0F9RQY0_9ZZZZ</name>
<evidence type="ECO:0000313" key="1">
    <source>
        <dbReference type="EMBL" id="KKN58865.1"/>
    </source>
</evidence>
<protein>
    <submittedName>
        <fullName evidence="1">Uncharacterized protein</fullName>
    </submittedName>
</protein>
<organism evidence="1">
    <name type="scientific">marine sediment metagenome</name>
    <dbReference type="NCBI Taxonomy" id="412755"/>
    <lineage>
        <taxon>unclassified sequences</taxon>
        <taxon>metagenomes</taxon>
        <taxon>ecological metagenomes</taxon>
    </lineage>
</organism>